<evidence type="ECO:0000313" key="10">
    <source>
        <dbReference type="Proteomes" id="UP000199529"/>
    </source>
</evidence>
<reference evidence="10" key="1">
    <citation type="submission" date="2016-10" db="EMBL/GenBank/DDBJ databases">
        <authorList>
            <person name="Varghese N."/>
            <person name="Submissions S."/>
        </authorList>
    </citation>
    <scope>NUCLEOTIDE SEQUENCE [LARGE SCALE GENOMIC DNA]</scope>
    <source>
        <strain evidence="10">CGMCC 4.3530</strain>
    </source>
</reference>
<evidence type="ECO:0000256" key="2">
    <source>
        <dbReference type="ARBA" id="ARBA00022448"/>
    </source>
</evidence>
<dbReference type="PANTHER" id="PTHR43045:SF1">
    <property type="entry name" value="SHIKIMATE TRANSPORTER"/>
    <property type="match status" value="1"/>
</dbReference>
<dbReference type="AlphaFoldDB" id="A0A1H3DGW0"/>
<dbReference type="GO" id="GO:0022857">
    <property type="term" value="F:transmembrane transporter activity"/>
    <property type="evidence" value="ECO:0007669"/>
    <property type="project" value="InterPro"/>
</dbReference>
<feature type="transmembrane region" description="Helical" evidence="7">
    <location>
        <begin position="58"/>
        <end position="82"/>
    </location>
</feature>
<evidence type="ECO:0000256" key="4">
    <source>
        <dbReference type="ARBA" id="ARBA00022692"/>
    </source>
</evidence>
<feature type="transmembrane region" description="Helical" evidence="7">
    <location>
        <begin position="280"/>
        <end position="300"/>
    </location>
</feature>
<organism evidence="9 10">
    <name type="scientific">Saccharopolyspora shandongensis</name>
    <dbReference type="NCBI Taxonomy" id="418495"/>
    <lineage>
        <taxon>Bacteria</taxon>
        <taxon>Bacillati</taxon>
        <taxon>Actinomycetota</taxon>
        <taxon>Actinomycetes</taxon>
        <taxon>Pseudonocardiales</taxon>
        <taxon>Pseudonocardiaceae</taxon>
        <taxon>Saccharopolyspora</taxon>
    </lineage>
</organism>
<evidence type="ECO:0000256" key="7">
    <source>
        <dbReference type="SAM" id="Phobius"/>
    </source>
</evidence>
<feature type="transmembrane region" description="Helical" evidence="7">
    <location>
        <begin position="130"/>
        <end position="148"/>
    </location>
</feature>
<evidence type="ECO:0000256" key="3">
    <source>
        <dbReference type="ARBA" id="ARBA00022475"/>
    </source>
</evidence>
<feature type="transmembrane region" description="Helical" evidence="7">
    <location>
        <begin position="246"/>
        <end position="268"/>
    </location>
</feature>
<dbReference type="InterPro" id="IPR005829">
    <property type="entry name" value="Sugar_transporter_CS"/>
</dbReference>
<evidence type="ECO:0000313" key="9">
    <source>
        <dbReference type="EMBL" id="SDX64929.1"/>
    </source>
</evidence>
<dbReference type="InterPro" id="IPR011701">
    <property type="entry name" value="MFS"/>
</dbReference>
<keyword evidence="3" id="KW-1003">Cell membrane</keyword>
<sequence>MRSAAMRDEPRVTDAEARRIAFAAFVGTALEWYDYFLYGTAASIVFNRLYFVSGDPVVATLAAFASFAVGFVARPIGAVIFGHVGDRRGRRASLIITVTMIGVVTALIGLLPDFAAIGVAAPILLTLLRVFQGIAVGGEWGGAVTLAVEHAPPERRGRYAALPQVGSPIGTLLSSGAFALVSLLPADAFDSWGWRLPFLAAIPLLFVALYLRRRIEESPLFTELLQQQERSSSPVVEVLRRSFGRVLVGLSASLLGVGGFYLLTTFAISYGTETLHLPRSLMLGATLVAAVVEIAILLAFGRLAERWGPGNVCVVGGVASALVAFPVFWLIDTKNPALVVLAITAGVACLSVPYAVAGSLLTELFPPQLRYSGVSIAFNLGGVVSGFVPFAATAVLAASGKQSWSVALLLVGLSVLTALGGAIGERLRIEDDVSAA</sequence>
<accession>A0A1H3DGW0</accession>
<feature type="transmembrane region" description="Helical" evidence="7">
    <location>
        <begin position="94"/>
        <end position="124"/>
    </location>
</feature>
<dbReference type="Gene3D" id="1.20.1250.20">
    <property type="entry name" value="MFS general substrate transporter like domains"/>
    <property type="match status" value="1"/>
</dbReference>
<keyword evidence="6 7" id="KW-0472">Membrane</keyword>
<dbReference type="Pfam" id="PF07690">
    <property type="entry name" value="MFS_1"/>
    <property type="match status" value="1"/>
</dbReference>
<dbReference type="PROSITE" id="PS50850">
    <property type="entry name" value="MFS"/>
    <property type="match status" value="1"/>
</dbReference>
<dbReference type="SUPFAM" id="SSF103473">
    <property type="entry name" value="MFS general substrate transporter"/>
    <property type="match status" value="1"/>
</dbReference>
<evidence type="ECO:0000256" key="1">
    <source>
        <dbReference type="ARBA" id="ARBA00004651"/>
    </source>
</evidence>
<dbReference type="InterPro" id="IPR036259">
    <property type="entry name" value="MFS_trans_sf"/>
</dbReference>
<keyword evidence="4 7" id="KW-0812">Transmembrane</keyword>
<evidence type="ECO:0000256" key="6">
    <source>
        <dbReference type="ARBA" id="ARBA00023136"/>
    </source>
</evidence>
<feature type="domain" description="Major facilitator superfamily (MFS) profile" evidence="8">
    <location>
        <begin position="20"/>
        <end position="432"/>
    </location>
</feature>
<evidence type="ECO:0000256" key="5">
    <source>
        <dbReference type="ARBA" id="ARBA00022989"/>
    </source>
</evidence>
<dbReference type="EMBL" id="FNOK01000013">
    <property type="protein sequence ID" value="SDX64929.1"/>
    <property type="molecule type" value="Genomic_DNA"/>
</dbReference>
<feature type="transmembrane region" description="Helical" evidence="7">
    <location>
        <begin position="404"/>
        <end position="424"/>
    </location>
</feature>
<gene>
    <name evidence="9" type="ORF">SAMN05216215_101381</name>
</gene>
<feature type="transmembrane region" description="Helical" evidence="7">
    <location>
        <begin position="312"/>
        <end position="331"/>
    </location>
</feature>
<feature type="transmembrane region" description="Helical" evidence="7">
    <location>
        <begin position="20"/>
        <end position="38"/>
    </location>
</feature>
<feature type="transmembrane region" description="Helical" evidence="7">
    <location>
        <begin position="169"/>
        <end position="186"/>
    </location>
</feature>
<feature type="transmembrane region" description="Helical" evidence="7">
    <location>
        <begin position="337"/>
        <end position="361"/>
    </location>
</feature>
<dbReference type="InterPro" id="IPR020846">
    <property type="entry name" value="MFS_dom"/>
</dbReference>
<name>A0A1H3DGW0_9PSEU</name>
<feature type="transmembrane region" description="Helical" evidence="7">
    <location>
        <begin position="373"/>
        <end position="398"/>
    </location>
</feature>
<protein>
    <submittedName>
        <fullName evidence="9">Predicted arabinose efflux permease, MFS family</fullName>
    </submittedName>
</protein>
<dbReference type="CDD" id="cd17369">
    <property type="entry name" value="MFS_ShiA_like"/>
    <property type="match status" value="1"/>
</dbReference>
<keyword evidence="2" id="KW-0813">Transport</keyword>
<keyword evidence="10" id="KW-1185">Reference proteome</keyword>
<dbReference type="Proteomes" id="UP000199529">
    <property type="component" value="Unassembled WGS sequence"/>
</dbReference>
<dbReference type="GO" id="GO:0005886">
    <property type="term" value="C:plasma membrane"/>
    <property type="evidence" value="ECO:0007669"/>
    <property type="project" value="UniProtKB-SubCell"/>
</dbReference>
<dbReference type="OrthoDB" id="8953821at2"/>
<keyword evidence="5 7" id="KW-1133">Transmembrane helix</keyword>
<proteinExistence type="predicted"/>
<comment type="subcellular location">
    <subcellularLocation>
        <location evidence="1">Cell membrane</location>
        <topology evidence="1">Multi-pass membrane protein</topology>
    </subcellularLocation>
</comment>
<evidence type="ECO:0000259" key="8">
    <source>
        <dbReference type="PROSITE" id="PS50850"/>
    </source>
</evidence>
<dbReference type="PROSITE" id="PS00217">
    <property type="entry name" value="SUGAR_TRANSPORT_2"/>
    <property type="match status" value="1"/>
</dbReference>
<feature type="transmembrane region" description="Helical" evidence="7">
    <location>
        <begin position="192"/>
        <end position="211"/>
    </location>
</feature>
<dbReference type="PANTHER" id="PTHR43045">
    <property type="entry name" value="SHIKIMATE TRANSPORTER"/>
    <property type="match status" value="1"/>
</dbReference>
<dbReference type="RefSeq" id="WP_093266205.1">
    <property type="nucleotide sequence ID" value="NZ_FNOK01000013.1"/>
</dbReference>